<proteinExistence type="inferred from homology"/>
<keyword evidence="7" id="KW-0813">Transport</keyword>
<feature type="region of interest" description="Disordered" evidence="8">
    <location>
        <begin position="132"/>
        <end position="151"/>
    </location>
</feature>
<evidence type="ECO:0000256" key="2">
    <source>
        <dbReference type="ARBA" id="ARBA00005811"/>
    </source>
</evidence>
<dbReference type="AlphaFoldDB" id="M4PWT3"/>
<evidence type="ECO:0000313" key="9">
    <source>
        <dbReference type="EMBL" id="AGH13453.1"/>
    </source>
</evidence>
<keyword evidence="4 7" id="KW-0812">Transmembrane</keyword>
<evidence type="ECO:0000256" key="1">
    <source>
        <dbReference type="ARBA" id="ARBA00004162"/>
    </source>
</evidence>
<name>M4PWT3_9BACT</name>
<evidence type="ECO:0000256" key="8">
    <source>
        <dbReference type="SAM" id="MobiDB-lite"/>
    </source>
</evidence>
<protein>
    <submittedName>
        <fullName evidence="9">Biopolymer transport protein ExbD/TolR family protein</fullName>
    </submittedName>
</protein>
<reference evidence="9" key="1">
    <citation type="journal article" date="2012" name="Biotechnol. Biofuels">
        <title>Microbial ?-glucosidases from cow rumen metagenome enhance the saccharification of lignocellulose in combination with commercial cellulase cocktail.</title>
        <authorList>
            <person name="Del Pozo M.V."/>
            <person name="Fernandez-Arrojo L."/>
            <person name="Gil-Martinez J."/>
            <person name="Montesinos A."/>
            <person name="Chernikova T.N."/>
            <person name="Nechitaylo T.Y."/>
            <person name="Waliszek A."/>
            <person name="Tortajada M."/>
            <person name="Rojas A."/>
            <person name="Huws S.A."/>
            <person name="Golyshina O.V."/>
            <person name="Newbold C.J."/>
            <person name="Polaina J."/>
            <person name="Ferrer M."/>
            <person name="Golyshin P.N."/>
        </authorList>
    </citation>
    <scope>NUCLEOTIDE SEQUENCE</scope>
</reference>
<accession>M4PWT3</accession>
<dbReference type="GO" id="GO:0005886">
    <property type="term" value="C:plasma membrane"/>
    <property type="evidence" value="ECO:0007669"/>
    <property type="project" value="UniProtKB-SubCell"/>
</dbReference>
<comment type="similarity">
    <text evidence="2 7">Belongs to the ExbD/TolR family.</text>
</comment>
<keyword evidence="3" id="KW-1003">Cell membrane</keyword>
<evidence type="ECO:0000256" key="3">
    <source>
        <dbReference type="ARBA" id="ARBA00022475"/>
    </source>
</evidence>
<evidence type="ECO:0000256" key="6">
    <source>
        <dbReference type="ARBA" id="ARBA00023136"/>
    </source>
</evidence>
<dbReference type="GO" id="GO:0022857">
    <property type="term" value="F:transmembrane transporter activity"/>
    <property type="evidence" value="ECO:0007669"/>
    <property type="project" value="InterPro"/>
</dbReference>
<dbReference type="PANTHER" id="PTHR30558">
    <property type="entry name" value="EXBD MEMBRANE COMPONENT OF PMF-DRIVEN MACROMOLECULE IMPORT SYSTEM"/>
    <property type="match status" value="1"/>
</dbReference>
<organism evidence="9">
    <name type="scientific">uncultured bacterium LAB25</name>
    <dbReference type="NCBI Taxonomy" id="1204707"/>
    <lineage>
        <taxon>Bacteria</taxon>
        <taxon>environmental samples</taxon>
    </lineage>
</organism>
<keyword evidence="7" id="KW-0653">Protein transport</keyword>
<comment type="subcellular location">
    <subcellularLocation>
        <location evidence="1">Cell membrane</location>
        <topology evidence="1">Single-pass membrane protein</topology>
    </subcellularLocation>
    <subcellularLocation>
        <location evidence="7">Cell membrane</location>
        <topology evidence="7">Single-pass type II membrane protein</topology>
    </subcellularLocation>
</comment>
<dbReference type="GO" id="GO:0015031">
    <property type="term" value="P:protein transport"/>
    <property type="evidence" value="ECO:0007669"/>
    <property type="project" value="UniProtKB-KW"/>
</dbReference>
<dbReference type="InterPro" id="IPR003400">
    <property type="entry name" value="ExbD"/>
</dbReference>
<keyword evidence="6" id="KW-0472">Membrane</keyword>
<evidence type="ECO:0000256" key="7">
    <source>
        <dbReference type="RuleBase" id="RU003879"/>
    </source>
</evidence>
<sequence>MLLIFFLVTSSMDTDKGLMRQLPPLPDEKQQPMDIKQDHVMSIRLDAQDQLSLDGTLMTPRQLTEQLVQRVEQDRMEHVVSIETDRATTYEAYFHVQNAVVRAYATLRDQRARAVCGKPYAKLTAEEREDIDHYYPQRISEAPPKEKGGEP</sequence>
<dbReference type="PANTHER" id="PTHR30558:SF3">
    <property type="entry name" value="BIOPOLYMER TRANSPORT PROTEIN EXBD-RELATED"/>
    <property type="match status" value="1"/>
</dbReference>
<keyword evidence="5" id="KW-1133">Transmembrane helix</keyword>
<evidence type="ECO:0000256" key="4">
    <source>
        <dbReference type="ARBA" id="ARBA00022692"/>
    </source>
</evidence>
<dbReference type="Pfam" id="PF02472">
    <property type="entry name" value="ExbD"/>
    <property type="match status" value="1"/>
</dbReference>
<dbReference type="EMBL" id="JX163904">
    <property type="protein sequence ID" value="AGH13453.1"/>
    <property type="molecule type" value="Genomic_DNA"/>
</dbReference>
<evidence type="ECO:0000256" key="5">
    <source>
        <dbReference type="ARBA" id="ARBA00022989"/>
    </source>
</evidence>